<dbReference type="Proteomes" id="UP001163726">
    <property type="component" value="Chromosome"/>
</dbReference>
<dbReference type="InterPro" id="IPR036097">
    <property type="entry name" value="HisK_dim/P_sf"/>
</dbReference>
<dbReference type="SUPFAM" id="SSF158472">
    <property type="entry name" value="HAMP domain-like"/>
    <property type="match status" value="1"/>
</dbReference>
<protein>
    <recommendedName>
        <fullName evidence="3">histidine kinase</fullName>
        <ecNumber evidence="3">2.7.13.3</ecNumber>
    </recommendedName>
</protein>
<evidence type="ECO:0000313" key="14">
    <source>
        <dbReference type="Proteomes" id="UP001163726"/>
    </source>
</evidence>
<dbReference type="SUPFAM" id="SSF52172">
    <property type="entry name" value="CheY-like"/>
    <property type="match status" value="1"/>
</dbReference>
<comment type="subcellular location">
    <subcellularLocation>
        <location evidence="2">Membrane</location>
    </subcellularLocation>
</comment>
<dbReference type="SUPFAM" id="SSF47384">
    <property type="entry name" value="Homodimeric domain of signal transducing histidine kinase"/>
    <property type="match status" value="1"/>
</dbReference>
<dbReference type="InterPro" id="IPR003660">
    <property type="entry name" value="HAMP_dom"/>
</dbReference>
<feature type="domain" description="HAMP" evidence="12">
    <location>
        <begin position="313"/>
        <end position="366"/>
    </location>
</feature>
<dbReference type="InterPro" id="IPR003661">
    <property type="entry name" value="HisK_dim/P_dom"/>
</dbReference>
<feature type="domain" description="Response regulatory" evidence="11">
    <location>
        <begin position="630"/>
        <end position="747"/>
    </location>
</feature>
<dbReference type="InterPro" id="IPR001789">
    <property type="entry name" value="Sig_transdc_resp-reg_receiver"/>
</dbReference>
<dbReference type="CDD" id="cd00082">
    <property type="entry name" value="HisKA"/>
    <property type="match status" value="1"/>
</dbReference>
<evidence type="ECO:0000259" key="10">
    <source>
        <dbReference type="PROSITE" id="PS50109"/>
    </source>
</evidence>
<dbReference type="SUPFAM" id="SSF55874">
    <property type="entry name" value="ATPase domain of HSP90 chaperone/DNA topoisomerase II/histidine kinase"/>
    <property type="match status" value="1"/>
</dbReference>
<dbReference type="Gene3D" id="3.30.565.10">
    <property type="entry name" value="Histidine kinase-like ATPase, C-terminal domain"/>
    <property type="match status" value="1"/>
</dbReference>
<evidence type="ECO:0000259" key="11">
    <source>
        <dbReference type="PROSITE" id="PS50110"/>
    </source>
</evidence>
<dbReference type="PANTHER" id="PTHR45339:SF1">
    <property type="entry name" value="HYBRID SIGNAL TRANSDUCTION HISTIDINE KINASE J"/>
    <property type="match status" value="1"/>
</dbReference>
<feature type="domain" description="Histidine kinase" evidence="10">
    <location>
        <begin position="384"/>
        <end position="606"/>
    </location>
</feature>
<keyword evidence="4 8" id="KW-0597">Phosphoprotein</keyword>
<dbReference type="PROSITE" id="PS50109">
    <property type="entry name" value="HIS_KIN"/>
    <property type="match status" value="1"/>
</dbReference>
<evidence type="ECO:0000256" key="4">
    <source>
        <dbReference type="ARBA" id="ARBA00022553"/>
    </source>
</evidence>
<comment type="catalytic activity">
    <reaction evidence="1">
        <text>ATP + protein L-histidine = ADP + protein N-phospho-L-histidine.</text>
        <dbReference type="EC" id="2.7.13.3"/>
    </reaction>
</comment>
<dbReference type="PRINTS" id="PR00344">
    <property type="entry name" value="BCTRLSENSOR"/>
</dbReference>
<evidence type="ECO:0000256" key="9">
    <source>
        <dbReference type="SAM" id="Phobius"/>
    </source>
</evidence>
<dbReference type="SMART" id="SM00448">
    <property type="entry name" value="REC"/>
    <property type="match status" value="1"/>
</dbReference>
<keyword evidence="6" id="KW-0418">Kinase</keyword>
<evidence type="ECO:0000256" key="2">
    <source>
        <dbReference type="ARBA" id="ARBA00004370"/>
    </source>
</evidence>
<dbReference type="InterPro" id="IPR004358">
    <property type="entry name" value="Sig_transdc_His_kin-like_C"/>
</dbReference>
<dbReference type="InterPro" id="IPR036890">
    <property type="entry name" value="HATPase_C_sf"/>
</dbReference>
<keyword evidence="14" id="KW-1185">Reference proteome</keyword>
<dbReference type="InterPro" id="IPR032255">
    <property type="entry name" value="HBM"/>
</dbReference>
<evidence type="ECO:0000259" key="12">
    <source>
        <dbReference type="PROSITE" id="PS50885"/>
    </source>
</evidence>
<feature type="modified residue" description="4-aspartylphosphate" evidence="8">
    <location>
        <position position="680"/>
    </location>
</feature>
<dbReference type="PANTHER" id="PTHR45339">
    <property type="entry name" value="HYBRID SIGNAL TRANSDUCTION HISTIDINE KINASE J"/>
    <property type="match status" value="1"/>
</dbReference>
<dbReference type="EC" id="2.7.13.3" evidence="3"/>
<dbReference type="Gene3D" id="1.10.287.130">
    <property type="match status" value="1"/>
</dbReference>
<dbReference type="SMART" id="SM01358">
    <property type="entry name" value="HBM"/>
    <property type="match status" value="1"/>
</dbReference>
<dbReference type="Gene3D" id="3.40.50.2300">
    <property type="match status" value="1"/>
</dbReference>
<accession>A0ABY7ALF2</accession>
<dbReference type="Gene3D" id="6.10.340.10">
    <property type="match status" value="1"/>
</dbReference>
<dbReference type="SMART" id="SM00387">
    <property type="entry name" value="HATPase_c"/>
    <property type="match status" value="1"/>
</dbReference>
<evidence type="ECO:0000256" key="5">
    <source>
        <dbReference type="ARBA" id="ARBA00022679"/>
    </source>
</evidence>
<evidence type="ECO:0000256" key="6">
    <source>
        <dbReference type="ARBA" id="ARBA00022777"/>
    </source>
</evidence>
<keyword evidence="9" id="KW-0472">Membrane</keyword>
<dbReference type="CDD" id="cd17546">
    <property type="entry name" value="REC_hyHK_CKI1_RcsC-like"/>
    <property type="match status" value="1"/>
</dbReference>
<dbReference type="Pfam" id="PF02518">
    <property type="entry name" value="HATPase_c"/>
    <property type="match status" value="1"/>
</dbReference>
<dbReference type="PROSITE" id="PS50885">
    <property type="entry name" value="HAMP"/>
    <property type="match status" value="1"/>
</dbReference>
<gene>
    <name evidence="13" type="ORF">OLW01_13195</name>
</gene>
<dbReference type="EMBL" id="CP109965">
    <property type="protein sequence ID" value="WAJ70082.1"/>
    <property type="molecule type" value="Genomic_DNA"/>
</dbReference>
<keyword evidence="7" id="KW-0902">Two-component regulatory system</keyword>
<dbReference type="InterPro" id="IPR005467">
    <property type="entry name" value="His_kinase_dom"/>
</dbReference>
<evidence type="ECO:0000256" key="8">
    <source>
        <dbReference type="PROSITE-ProRule" id="PRU00169"/>
    </source>
</evidence>
<evidence type="ECO:0000256" key="3">
    <source>
        <dbReference type="ARBA" id="ARBA00012438"/>
    </source>
</evidence>
<dbReference type="InterPro" id="IPR011006">
    <property type="entry name" value="CheY-like_superfamily"/>
</dbReference>
<evidence type="ECO:0000256" key="1">
    <source>
        <dbReference type="ARBA" id="ARBA00000085"/>
    </source>
</evidence>
<dbReference type="SMART" id="SM00388">
    <property type="entry name" value="HisKA"/>
    <property type="match status" value="1"/>
</dbReference>
<feature type="transmembrane region" description="Helical" evidence="9">
    <location>
        <begin position="6"/>
        <end position="27"/>
    </location>
</feature>
<organism evidence="13 14">
    <name type="scientific">Catenovulum adriaticum</name>
    <dbReference type="NCBI Taxonomy" id="2984846"/>
    <lineage>
        <taxon>Bacteria</taxon>
        <taxon>Pseudomonadati</taxon>
        <taxon>Pseudomonadota</taxon>
        <taxon>Gammaproteobacteria</taxon>
        <taxon>Alteromonadales</taxon>
        <taxon>Alteromonadaceae</taxon>
        <taxon>Catenovulum</taxon>
    </lineage>
</organism>
<dbReference type="GO" id="GO:0005524">
    <property type="term" value="F:ATP binding"/>
    <property type="evidence" value="ECO:0007669"/>
    <property type="project" value="UniProtKB-KW"/>
</dbReference>
<keyword evidence="13" id="KW-0547">Nucleotide-binding</keyword>
<keyword evidence="5" id="KW-0808">Transferase</keyword>
<dbReference type="RefSeq" id="WP_268074382.1">
    <property type="nucleotide sequence ID" value="NZ_CP109965.1"/>
</dbReference>
<keyword evidence="13" id="KW-0067">ATP-binding</keyword>
<feature type="transmembrane region" description="Helical" evidence="9">
    <location>
        <begin position="292"/>
        <end position="315"/>
    </location>
</feature>
<dbReference type="PROSITE" id="PS50110">
    <property type="entry name" value="RESPONSE_REGULATORY"/>
    <property type="match status" value="1"/>
</dbReference>
<proteinExistence type="predicted"/>
<dbReference type="CDD" id="cd06225">
    <property type="entry name" value="HAMP"/>
    <property type="match status" value="1"/>
</dbReference>
<dbReference type="Pfam" id="PF00512">
    <property type="entry name" value="HisKA"/>
    <property type="match status" value="1"/>
</dbReference>
<reference evidence="13" key="1">
    <citation type="submission" date="2022-10" db="EMBL/GenBank/DDBJ databases">
        <title>Catenovulum adriacola sp. nov. isolated in the Harbour of Susak.</title>
        <authorList>
            <person name="Schoch T."/>
            <person name="Reich S.J."/>
            <person name="Stoeferle S."/>
            <person name="Flaiz M."/>
            <person name="Kazda M."/>
            <person name="Riedel C.U."/>
            <person name="Duerre P."/>
        </authorList>
    </citation>
    <scope>NUCLEOTIDE SEQUENCE</scope>
    <source>
        <strain evidence="13">TS8</strain>
    </source>
</reference>
<keyword evidence="9" id="KW-0812">Transmembrane</keyword>
<name>A0ABY7ALF2_9ALTE</name>
<evidence type="ECO:0000256" key="7">
    <source>
        <dbReference type="ARBA" id="ARBA00023012"/>
    </source>
</evidence>
<dbReference type="InterPro" id="IPR003594">
    <property type="entry name" value="HATPase_dom"/>
</dbReference>
<sequence>MAHSIALKVLSVLSLFIVALLVVYSILNYRINEIDNSVHNILNISSSSVSILEINKDIVELQRDISVYGQSGNSNIFSKIENNYQSIKQRLVQVKQQTKHSELLRLINSMQILVARYGENLQVLTQRYEIKTTLIDIDLPKLFESAEALIQTLYTQTDSNDTKLVLSNLMTNWYQMNRSARLFLTKKEYAQRRKVAETHAKIKAQINTIPLSFTQKHQISLEQLVNLTSEHNSTFSKSVQANRNYLTLVNVVMAGDAVEFTTLANQLRQASLDLLQQIKVQGSSNVESAKQIIKISIVIALVLFIIFAMFFHMHIIQAIKRLTNSFEAFLRGDLSAKISDIHRSDEIGILAGAANQFRTLSENLLEAKKEAEQTTKIKSDFLANMSHEIRTPMNGILGMVRLLSATELNTKQKKMLEVVNSSGKSLLVILNDILDLSKIESGKIELESIEFNLEQLCFELEQMFITQAHSANIQLIIPDKLPSPLTQIEGDETRLKQVLLNLLSNAVKFTIEGYVELNIKIVENYDNAVKIEFSVIDTGMGIAPENITSLFEAFSQADSSITRRFGGTGLGLTISSRLLDAMGSSLKVKSEVNKGTCFYFSLVLPTSNTPTKVATNLNKPTKLSFNPTLKVIIIEDNEINQTILAALLNEMNIVDIDLALNGKVGVEKCRENQYDLIFMDMQMPVMGGIEATTQIKRLDNYTNTPIIALTANVMENDKKACFDAGMNAFLTKPIEFKALAETMAQFVNVSHPLPLETS</sequence>
<dbReference type="CDD" id="cd16922">
    <property type="entry name" value="HATPase_EvgS-ArcB-TorS-like"/>
    <property type="match status" value="1"/>
</dbReference>
<dbReference type="Pfam" id="PF00072">
    <property type="entry name" value="Response_reg"/>
    <property type="match status" value="1"/>
</dbReference>
<keyword evidence="9" id="KW-1133">Transmembrane helix</keyword>
<evidence type="ECO:0000313" key="13">
    <source>
        <dbReference type="EMBL" id="WAJ70082.1"/>
    </source>
</evidence>